<evidence type="ECO:0000313" key="2">
    <source>
        <dbReference type="Proteomes" id="UP000828390"/>
    </source>
</evidence>
<accession>A0A9D4QKJ1</accession>
<comment type="caution">
    <text evidence="1">The sequence shown here is derived from an EMBL/GenBank/DDBJ whole genome shotgun (WGS) entry which is preliminary data.</text>
</comment>
<dbReference type="Gene3D" id="1.10.533.10">
    <property type="entry name" value="Death Domain, Fas"/>
    <property type="match status" value="1"/>
</dbReference>
<name>A0A9D4QKJ1_DREPO</name>
<dbReference type="EMBL" id="JAIWYP010000004">
    <property type="protein sequence ID" value="KAH3833745.1"/>
    <property type="molecule type" value="Genomic_DNA"/>
</dbReference>
<keyword evidence="2" id="KW-1185">Reference proteome</keyword>
<dbReference type="SUPFAM" id="SSF47986">
    <property type="entry name" value="DEATH domain"/>
    <property type="match status" value="1"/>
</dbReference>
<dbReference type="AlphaFoldDB" id="A0A9D4QKJ1"/>
<dbReference type="Proteomes" id="UP000828390">
    <property type="component" value="Unassembled WGS sequence"/>
</dbReference>
<organism evidence="1 2">
    <name type="scientific">Dreissena polymorpha</name>
    <name type="common">Zebra mussel</name>
    <name type="synonym">Mytilus polymorpha</name>
    <dbReference type="NCBI Taxonomy" id="45954"/>
    <lineage>
        <taxon>Eukaryota</taxon>
        <taxon>Metazoa</taxon>
        <taxon>Spiralia</taxon>
        <taxon>Lophotrochozoa</taxon>
        <taxon>Mollusca</taxon>
        <taxon>Bivalvia</taxon>
        <taxon>Autobranchia</taxon>
        <taxon>Heteroconchia</taxon>
        <taxon>Euheterodonta</taxon>
        <taxon>Imparidentia</taxon>
        <taxon>Neoheterodontei</taxon>
        <taxon>Myida</taxon>
        <taxon>Dreissenoidea</taxon>
        <taxon>Dreissenidae</taxon>
        <taxon>Dreissena</taxon>
    </lineage>
</organism>
<protein>
    <recommendedName>
        <fullName evidence="3">CARD domain-containing protein</fullName>
    </recommendedName>
</protein>
<dbReference type="OrthoDB" id="6099215at2759"/>
<evidence type="ECO:0008006" key="3">
    <source>
        <dbReference type="Google" id="ProtNLM"/>
    </source>
</evidence>
<dbReference type="CDD" id="cd01671">
    <property type="entry name" value="CARD"/>
    <property type="match status" value="1"/>
</dbReference>
<reference evidence="1" key="1">
    <citation type="journal article" date="2019" name="bioRxiv">
        <title>The Genome of the Zebra Mussel, Dreissena polymorpha: A Resource for Invasive Species Research.</title>
        <authorList>
            <person name="McCartney M.A."/>
            <person name="Auch B."/>
            <person name="Kono T."/>
            <person name="Mallez S."/>
            <person name="Zhang Y."/>
            <person name="Obille A."/>
            <person name="Becker A."/>
            <person name="Abrahante J.E."/>
            <person name="Garbe J."/>
            <person name="Badalamenti J.P."/>
            <person name="Herman A."/>
            <person name="Mangelson H."/>
            <person name="Liachko I."/>
            <person name="Sullivan S."/>
            <person name="Sone E.D."/>
            <person name="Koren S."/>
            <person name="Silverstein K.A.T."/>
            <person name="Beckman K.B."/>
            <person name="Gohl D.M."/>
        </authorList>
    </citation>
    <scope>NUCLEOTIDE SEQUENCE</scope>
    <source>
        <strain evidence="1">Duluth1</strain>
        <tissue evidence="1">Whole animal</tissue>
    </source>
</reference>
<evidence type="ECO:0000313" key="1">
    <source>
        <dbReference type="EMBL" id="KAH3833745.1"/>
    </source>
</evidence>
<gene>
    <name evidence="1" type="ORF">DPMN_107061</name>
</gene>
<reference evidence="1" key="2">
    <citation type="submission" date="2020-11" db="EMBL/GenBank/DDBJ databases">
        <authorList>
            <person name="McCartney M.A."/>
            <person name="Auch B."/>
            <person name="Kono T."/>
            <person name="Mallez S."/>
            <person name="Becker A."/>
            <person name="Gohl D.M."/>
            <person name="Silverstein K.A.T."/>
            <person name="Koren S."/>
            <person name="Bechman K.B."/>
            <person name="Herman A."/>
            <person name="Abrahante J.E."/>
            <person name="Garbe J."/>
        </authorList>
    </citation>
    <scope>NUCLEOTIDE SEQUENCE</scope>
    <source>
        <strain evidence="1">Duluth1</strain>
        <tissue evidence="1">Whole animal</tissue>
    </source>
</reference>
<dbReference type="InterPro" id="IPR011029">
    <property type="entry name" value="DEATH-like_dom_sf"/>
</dbReference>
<proteinExistence type="predicted"/>
<sequence>MNKQELSAVRKVTPFILDNLDVKDIVPYLWQHDLVSQSVTDELLELNETRRSKCQRFLNYILSVDSKCTFEGLLSALRFKSVHNFIADQLQNECVTTVDSTDDIQEQNVDVHSTKQIDEQPRKEMLCQNVRKIEIVTRKNISAVSVKLKRLSHNAQFDTLKNVASKIKRAYYKTRMKQNGKITSKMFLADMHFVSLETLFGMRREQYKNFEDAHDYLQEMNNLIPFTKDPTICSMVYLSRLGSAVAMETQNAQAVDDGLSYLQFAKEHAEHISPGKDTGMVYYIETNLLFEKYETNPSSEMKTKILNTIEIGMSHFAEESEDVKRDLKRQLMIKMAYCYLGLGIFGNRIENVAIENSDVVHAKNVIDCIETSEMWDGMEKRRKMLFYHVKAEYYRQIGNMDLSRMYARQANRLAEKYHWTKELQNTSSLLNGLGSQAKPTEATEEDIYHLLDEVVSD</sequence>